<keyword evidence="2" id="KW-1133">Transmembrane helix</keyword>
<keyword evidence="5" id="KW-1185">Reference proteome</keyword>
<feature type="transmembrane region" description="Helical" evidence="2">
    <location>
        <begin position="18"/>
        <end position="35"/>
    </location>
</feature>
<organism evidence="4 5">
    <name type="scientific">Kribbella alba</name>
    <dbReference type="NCBI Taxonomy" id="190197"/>
    <lineage>
        <taxon>Bacteria</taxon>
        <taxon>Bacillati</taxon>
        <taxon>Actinomycetota</taxon>
        <taxon>Actinomycetes</taxon>
        <taxon>Propionibacteriales</taxon>
        <taxon>Kribbellaceae</taxon>
        <taxon>Kribbella</taxon>
    </lineage>
</organism>
<dbReference type="Proteomes" id="UP001501319">
    <property type="component" value="Unassembled WGS sequence"/>
</dbReference>
<evidence type="ECO:0000313" key="4">
    <source>
        <dbReference type="EMBL" id="GAA1627219.1"/>
    </source>
</evidence>
<keyword evidence="2" id="KW-0812">Transmembrane</keyword>
<evidence type="ECO:0000256" key="2">
    <source>
        <dbReference type="SAM" id="Phobius"/>
    </source>
</evidence>
<feature type="compositionally biased region" description="Polar residues" evidence="1">
    <location>
        <begin position="199"/>
        <end position="210"/>
    </location>
</feature>
<evidence type="ECO:0000313" key="5">
    <source>
        <dbReference type="Proteomes" id="UP001501319"/>
    </source>
</evidence>
<keyword evidence="2" id="KW-0472">Membrane</keyword>
<evidence type="ECO:0000259" key="3">
    <source>
        <dbReference type="Pfam" id="PF13349"/>
    </source>
</evidence>
<feature type="region of interest" description="Disordered" evidence="1">
    <location>
        <begin position="190"/>
        <end position="263"/>
    </location>
</feature>
<feature type="domain" description="DUF4097" evidence="3">
    <location>
        <begin position="126"/>
        <end position="260"/>
    </location>
</feature>
<protein>
    <recommendedName>
        <fullName evidence="3">DUF4097 domain-containing protein</fullName>
    </recommendedName>
</protein>
<dbReference type="EMBL" id="BAAANE010000004">
    <property type="protein sequence ID" value="GAA1627219.1"/>
    <property type="molecule type" value="Genomic_DNA"/>
</dbReference>
<proteinExistence type="predicted"/>
<accession>A0ABN2F241</accession>
<feature type="compositionally biased region" description="Low complexity" evidence="1">
    <location>
        <begin position="227"/>
        <end position="238"/>
    </location>
</feature>
<dbReference type="InterPro" id="IPR025164">
    <property type="entry name" value="Toastrack_DUF4097"/>
</dbReference>
<name>A0ABN2F241_9ACTN</name>
<sequence length="263" mass="27142">MSEVQGRQAGTMSMERRYGIAISVALILGGGYWALTGLTEDTRTGQGSYPVQGGALTVQTSSADLELRSGDVREITVTKKFDRNVFGSEPSEKYNDGKLEIKDTGCGFLSFGCATDYVVTVPKDLKVTIESTSGDLKASDLPAGASLKTSSGGIEVHAIGGDLSLESSSGDVEAQDLTAASVTSQSSSGSVALSFSGAPSSVQAESSSGDVTVRVPAGSETYKLETDTSSGDESTGSLKTDPDSPRTIKAKTSSGDVTVEYRN</sequence>
<evidence type="ECO:0000256" key="1">
    <source>
        <dbReference type="SAM" id="MobiDB-lite"/>
    </source>
</evidence>
<dbReference type="RefSeq" id="WP_344109937.1">
    <property type="nucleotide sequence ID" value="NZ_BAAANE010000004.1"/>
</dbReference>
<gene>
    <name evidence="4" type="ORF">GCM10009744_13740</name>
</gene>
<reference evidence="4 5" key="1">
    <citation type="journal article" date="2019" name="Int. J. Syst. Evol. Microbiol.">
        <title>The Global Catalogue of Microorganisms (GCM) 10K type strain sequencing project: providing services to taxonomists for standard genome sequencing and annotation.</title>
        <authorList>
            <consortium name="The Broad Institute Genomics Platform"/>
            <consortium name="The Broad Institute Genome Sequencing Center for Infectious Disease"/>
            <person name="Wu L."/>
            <person name="Ma J."/>
        </authorList>
    </citation>
    <scope>NUCLEOTIDE SEQUENCE [LARGE SCALE GENOMIC DNA]</scope>
    <source>
        <strain evidence="4 5">JCM 14306</strain>
    </source>
</reference>
<comment type="caution">
    <text evidence="4">The sequence shown here is derived from an EMBL/GenBank/DDBJ whole genome shotgun (WGS) entry which is preliminary data.</text>
</comment>
<dbReference type="Pfam" id="PF13349">
    <property type="entry name" value="DUF4097"/>
    <property type="match status" value="1"/>
</dbReference>
<dbReference type="Gene3D" id="2.160.20.120">
    <property type="match status" value="1"/>
</dbReference>